<evidence type="ECO:0000313" key="1">
    <source>
        <dbReference type="EMBL" id="OSC97920.1"/>
    </source>
</evidence>
<gene>
    <name evidence="1" type="ORF">PYCCODRAFT_1046555</name>
</gene>
<keyword evidence="2" id="KW-1185">Reference proteome</keyword>
<organism evidence="1 2">
    <name type="scientific">Trametes coccinea (strain BRFM310)</name>
    <name type="common">Pycnoporus coccineus</name>
    <dbReference type="NCBI Taxonomy" id="1353009"/>
    <lineage>
        <taxon>Eukaryota</taxon>
        <taxon>Fungi</taxon>
        <taxon>Dikarya</taxon>
        <taxon>Basidiomycota</taxon>
        <taxon>Agaricomycotina</taxon>
        <taxon>Agaricomycetes</taxon>
        <taxon>Polyporales</taxon>
        <taxon>Polyporaceae</taxon>
        <taxon>Trametes</taxon>
    </lineage>
</organism>
<name>A0A1Y2IBW8_TRAC3</name>
<dbReference type="Proteomes" id="UP000193067">
    <property type="component" value="Unassembled WGS sequence"/>
</dbReference>
<reference evidence="1 2" key="1">
    <citation type="journal article" date="2015" name="Biotechnol. Biofuels">
        <title>Enhanced degradation of softwood versus hardwood by the white-rot fungus Pycnoporus coccineus.</title>
        <authorList>
            <person name="Couturier M."/>
            <person name="Navarro D."/>
            <person name="Chevret D."/>
            <person name="Henrissat B."/>
            <person name="Piumi F."/>
            <person name="Ruiz-Duenas F.J."/>
            <person name="Martinez A.T."/>
            <person name="Grigoriev I.V."/>
            <person name="Riley R."/>
            <person name="Lipzen A."/>
            <person name="Berrin J.G."/>
            <person name="Master E.R."/>
            <person name="Rosso M.N."/>
        </authorList>
    </citation>
    <scope>NUCLEOTIDE SEQUENCE [LARGE SCALE GENOMIC DNA]</scope>
    <source>
        <strain evidence="1 2">BRFM310</strain>
    </source>
</reference>
<accession>A0A1Y2IBW8</accession>
<dbReference type="AlphaFoldDB" id="A0A1Y2IBW8"/>
<proteinExistence type="predicted"/>
<dbReference type="EMBL" id="KZ084144">
    <property type="protein sequence ID" value="OSC97920.1"/>
    <property type="molecule type" value="Genomic_DNA"/>
</dbReference>
<protein>
    <submittedName>
        <fullName evidence="1">Uncharacterized protein</fullName>
    </submittedName>
</protein>
<sequence length="107" mass="11455">MLGRCREKFIGLALLTPQSISMPVITGMSRVVRGLRTLRPSRLCPSLDPVPTGTGLITDHKTDVVTPFLPGPPHAQMAQDSASETAFPTALANKLCAYGSAKRKEPI</sequence>
<evidence type="ECO:0000313" key="2">
    <source>
        <dbReference type="Proteomes" id="UP000193067"/>
    </source>
</evidence>